<keyword evidence="1" id="KW-0238">DNA-binding</keyword>
<organism evidence="3 4">
    <name type="scientific">Bacillus thuringiensis subsp. higo</name>
    <dbReference type="NCBI Taxonomy" id="132266"/>
    <lineage>
        <taxon>Bacteria</taxon>
        <taxon>Bacillati</taxon>
        <taxon>Bacillota</taxon>
        <taxon>Bacilli</taxon>
        <taxon>Bacillales</taxon>
        <taxon>Bacillaceae</taxon>
        <taxon>Bacillus</taxon>
        <taxon>Bacillus cereus group</taxon>
    </lineage>
</organism>
<name>A0A9X6LTJ6_BACUH</name>
<dbReference type="Pfam" id="PF01381">
    <property type="entry name" value="HTH_3"/>
    <property type="match status" value="1"/>
</dbReference>
<dbReference type="InterPro" id="IPR001387">
    <property type="entry name" value="Cro/C1-type_HTH"/>
</dbReference>
<proteinExistence type="predicted"/>
<comment type="caution">
    <text evidence="3">The sequence shown here is derived from an EMBL/GenBank/DDBJ whole genome shotgun (WGS) entry which is preliminary data.</text>
</comment>
<gene>
    <name evidence="3" type="ORF">BK716_10840</name>
</gene>
<evidence type="ECO:0000256" key="1">
    <source>
        <dbReference type="ARBA" id="ARBA00023125"/>
    </source>
</evidence>
<dbReference type="EMBL" id="MOOK01000088">
    <property type="protein sequence ID" value="OUB53436.1"/>
    <property type="molecule type" value="Genomic_DNA"/>
</dbReference>
<evidence type="ECO:0000313" key="3">
    <source>
        <dbReference type="EMBL" id="OUB53436.1"/>
    </source>
</evidence>
<dbReference type="GO" id="GO:0003677">
    <property type="term" value="F:DNA binding"/>
    <property type="evidence" value="ECO:0007669"/>
    <property type="project" value="UniProtKB-KW"/>
</dbReference>
<dbReference type="PANTHER" id="PTHR46558">
    <property type="entry name" value="TRACRIPTIONAL REGULATORY PROTEIN-RELATED-RELATED"/>
    <property type="match status" value="1"/>
</dbReference>
<dbReference type="AlphaFoldDB" id="A0A9X6LTJ6"/>
<dbReference type="CDD" id="cd00093">
    <property type="entry name" value="HTH_XRE"/>
    <property type="match status" value="1"/>
</dbReference>
<reference evidence="3 4" key="1">
    <citation type="submission" date="2016-10" db="EMBL/GenBank/DDBJ databases">
        <title>Comparative genomics of Bacillus thuringiensis reveals a path to pathogens against multiple invertebrate hosts.</title>
        <authorList>
            <person name="Zheng J."/>
            <person name="Gao Q."/>
            <person name="Liu H."/>
            <person name="Peng D."/>
            <person name="Ruan L."/>
            <person name="Sun M."/>
        </authorList>
    </citation>
    <scope>NUCLEOTIDE SEQUENCE [LARGE SCALE GENOMIC DNA]</scope>
    <source>
        <strain evidence="3">BGSC 4AU1</strain>
    </source>
</reference>
<evidence type="ECO:0000313" key="4">
    <source>
        <dbReference type="Proteomes" id="UP000194816"/>
    </source>
</evidence>
<dbReference type="SUPFAM" id="SSF47413">
    <property type="entry name" value="lambda repressor-like DNA-binding domains"/>
    <property type="match status" value="1"/>
</dbReference>
<dbReference type="Gene3D" id="1.10.260.40">
    <property type="entry name" value="lambda repressor-like DNA-binding domains"/>
    <property type="match status" value="1"/>
</dbReference>
<evidence type="ECO:0000259" key="2">
    <source>
        <dbReference type="PROSITE" id="PS50943"/>
    </source>
</evidence>
<dbReference type="PROSITE" id="PS50943">
    <property type="entry name" value="HTH_CROC1"/>
    <property type="match status" value="1"/>
</dbReference>
<dbReference type="SMART" id="SM00530">
    <property type="entry name" value="HTH_XRE"/>
    <property type="match status" value="1"/>
</dbReference>
<dbReference type="RefSeq" id="WP_088114607.1">
    <property type="nucleotide sequence ID" value="NZ_MOOK01000088.1"/>
</dbReference>
<feature type="domain" description="HTH cro/C1-type" evidence="2">
    <location>
        <begin position="9"/>
        <end position="63"/>
    </location>
</feature>
<dbReference type="Proteomes" id="UP000194816">
    <property type="component" value="Unassembled WGS sequence"/>
</dbReference>
<sequence length="119" mass="13644">MKNIIGKRIKEIRLSLGYSQQQFADYIKISKPMVSYIESGKKTPSRETVSKISNVSNISSDYIMGLSNDKQLEGIHLSEVQLDLKYYIDKIDKFDDETKDFAIKKIKALISALDLEIHK</sequence>
<protein>
    <submittedName>
        <fullName evidence="3">Transcriptional regulator</fullName>
    </submittedName>
</protein>
<dbReference type="PANTHER" id="PTHR46558:SF11">
    <property type="entry name" value="HTH-TYPE TRANSCRIPTIONAL REGULATOR XRE"/>
    <property type="match status" value="1"/>
</dbReference>
<accession>A0A9X6LTJ6</accession>
<dbReference type="InterPro" id="IPR010982">
    <property type="entry name" value="Lambda_DNA-bd_dom_sf"/>
</dbReference>